<name>A0AAE0BL45_9CHLO</name>
<dbReference type="EMBL" id="LGRX02034397">
    <property type="protein sequence ID" value="KAK3237918.1"/>
    <property type="molecule type" value="Genomic_DNA"/>
</dbReference>
<protein>
    <submittedName>
        <fullName evidence="2">Uncharacterized protein</fullName>
    </submittedName>
</protein>
<keyword evidence="3" id="KW-1185">Reference proteome</keyword>
<comment type="caution">
    <text evidence="2">The sequence shown here is derived from an EMBL/GenBank/DDBJ whole genome shotgun (WGS) entry which is preliminary data.</text>
</comment>
<gene>
    <name evidence="2" type="ORF">CYMTET_52036</name>
</gene>
<sequence length="91" mass="10141">MRVRMMLKLISNTPEYLVLLDFLEDVLGDLGVETLLTEIFAELPKIFLSSSRRRNLGRVAQKRASNDMNTTPANDTAAAGKSWGTMAQDPK</sequence>
<reference evidence="2 3" key="1">
    <citation type="journal article" date="2015" name="Genome Biol. Evol.">
        <title>Comparative Genomics of a Bacterivorous Green Alga Reveals Evolutionary Causalities and Consequences of Phago-Mixotrophic Mode of Nutrition.</title>
        <authorList>
            <person name="Burns J.A."/>
            <person name="Paasch A."/>
            <person name="Narechania A."/>
            <person name="Kim E."/>
        </authorList>
    </citation>
    <scope>NUCLEOTIDE SEQUENCE [LARGE SCALE GENOMIC DNA]</scope>
    <source>
        <strain evidence="2 3">PLY_AMNH</strain>
    </source>
</reference>
<feature type="region of interest" description="Disordered" evidence="1">
    <location>
        <begin position="59"/>
        <end position="91"/>
    </location>
</feature>
<organism evidence="2 3">
    <name type="scientific">Cymbomonas tetramitiformis</name>
    <dbReference type="NCBI Taxonomy" id="36881"/>
    <lineage>
        <taxon>Eukaryota</taxon>
        <taxon>Viridiplantae</taxon>
        <taxon>Chlorophyta</taxon>
        <taxon>Pyramimonadophyceae</taxon>
        <taxon>Pyramimonadales</taxon>
        <taxon>Pyramimonadaceae</taxon>
        <taxon>Cymbomonas</taxon>
    </lineage>
</organism>
<dbReference type="AlphaFoldDB" id="A0AAE0BL45"/>
<dbReference type="Proteomes" id="UP001190700">
    <property type="component" value="Unassembled WGS sequence"/>
</dbReference>
<evidence type="ECO:0000313" key="2">
    <source>
        <dbReference type="EMBL" id="KAK3237918.1"/>
    </source>
</evidence>
<accession>A0AAE0BL45</accession>
<proteinExistence type="predicted"/>
<evidence type="ECO:0000313" key="3">
    <source>
        <dbReference type="Proteomes" id="UP001190700"/>
    </source>
</evidence>
<evidence type="ECO:0000256" key="1">
    <source>
        <dbReference type="SAM" id="MobiDB-lite"/>
    </source>
</evidence>